<evidence type="ECO:0000313" key="10">
    <source>
        <dbReference type="Proteomes" id="UP000827284"/>
    </source>
</evidence>
<feature type="transmembrane region" description="Helical" evidence="7">
    <location>
        <begin position="1599"/>
        <end position="1621"/>
    </location>
</feature>
<feature type="compositionally biased region" description="Low complexity" evidence="6">
    <location>
        <begin position="2080"/>
        <end position="2089"/>
    </location>
</feature>
<feature type="compositionally biased region" description="Polar residues" evidence="6">
    <location>
        <begin position="1904"/>
        <end position="1915"/>
    </location>
</feature>
<evidence type="ECO:0000256" key="7">
    <source>
        <dbReference type="SAM" id="Phobius"/>
    </source>
</evidence>
<feature type="region of interest" description="Disordered" evidence="6">
    <location>
        <begin position="1763"/>
        <end position="1943"/>
    </location>
</feature>
<evidence type="ECO:0000259" key="8">
    <source>
        <dbReference type="Pfam" id="PF00520"/>
    </source>
</evidence>
<feature type="compositionally biased region" description="Polar residues" evidence="6">
    <location>
        <begin position="1777"/>
        <end position="1790"/>
    </location>
</feature>
<dbReference type="InterPro" id="IPR024862">
    <property type="entry name" value="TRPV"/>
</dbReference>
<comment type="subcellular location">
    <subcellularLocation>
        <location evidence="1">Membrane</location>
        <topology evidence="1">Multi-pass membrane protein</topology>
    </subcellularLocation>
</comment>
<feature type="compositionally biased region" description="Polar residues" evidence="6">
    <location>
        <begin position="1856"/>
        <end position="1870"/>
    </location>
</feature>
<feature type="compositionally biased region" description="Basic and acidic residues" evidence="6">
    <location>
        <begin position="415"/>
        <end position="429"/>
    </location>
</feature>
<evidence type="ECO:0000313" key="9">
    <source>
        <dbReference type="EMBL" id="GJJ72861.1"/>
    </source>
</evidence>
<dbReference type="SUPFAM" id="SSF101908">
    <property type="entry name" value="Putative isomerase YbhE"/>
    <property type="match status" value="1"/>
</dbReference>
<organism evidence="9 10">
    <name type="scientific">Entomortierella parvispora</name>
    <dbReference type="NCBI Taxonomy" id="205924"/>
    <lineage>
        <taxon>Eukaryota</taxon>
        <taxon>Fungi</taxon>
        <taxon>Fungi incertae sedis</taxon>
        <taxon>Mucoromycota</taxon>
        <taxon>Mortierellomycotina</taxon>
        <taxon>Mortierellomycetes</taxon>
        <taxon>Mortierellales</taxon>
        <taxon>Mortierellaceae</taxon>
        <taxon>Entomortierella</taxon>
    </lineage>
</organism>
<feature type="region of interest" description="Disordered" evidence="6">
    <location>
        <begin position="1979"/>
        <end position="2129"/>
    </location>
</feature>
<keyword evidence="2 7" id="KW-0812">Transmembrane</keyword>
<feature type="compositionally biased region" description="Basic and acidic residues" evidence="6">
    <location>
        <begin position="1979"/>
        <end position="1989"/>
    </location>
</feature>
<name>A0A9P3H9X0_9FUNG</name>
<feature type="transmembrane region" description="Helical" evidence="7">
    <location>
        <begin position="1482"/>
        <end position="1501"/>
    </location>
</feature>
<feature type="compositionally biased region" description="Polar residues" evidence="6">
    <location>
        <begin position="1882"/>
        <end position="1892"/>
    </location>
</feature>
<gene>
    <name evidence="9" type="ORF">EMPS_05219</name>
</gene>
<keyword evidence="10" id="KW-1185">Reference proteome</keyword>
<dbReference type="InterPro" id="IPR005821">
    <property type="entry name" value="Ion_trans_dom"/>
</dbReference>
<dbReference type="PANTHER" id="PTHR10582">
    <property type="entry name" value="TRANSIENT RECEPTOR POTENTIAL ION CHANNEL PROTEIN"/>
    <property type="match status" value="1"/>
</dbReference>
<dbReference type="EMBL" id="BQFW01000007">
    <property type="protein sequence ID" value="GJJ72861.1"/>
    <property type="molecule type" value="Genomic_DNA"/>
</dbReference>
<feature type="transmembrane region" description="Helical" evidence="7">
    <location>
        <begin position="1419"/>
        <end position="1439"/>
    </location>
</feature>
<reference evidence="9" key="1">
    <citation type="submission" date="2021-11" db="EMBL/GenBank/DDBJ databases">
        <authorList>
            <person name="Herlambang A."/>
            <person name="Guo Y."/>
            <person name="Takashima Y."/>
            <person name="Nishizawa T."/>
        </authorList>
    </citation>
    <scope>NUCLEOTIDE SEQUENCE</scope>
    <source>
        <strain evidence="9">E1425</strain>
    </source>
</reference>
<feature type="domain" description="Ion transport" evidence="8">
    <location>
        <begin position="1381"/>
        <end position="1632"/>
    </location>
</feature>
<feature type="region of interest" description="Disordered" evidence="6">
    <location>
        <begin position="408"/>
        <end position="443"/>
    </location>
</feature>
<dbReference type="Pfam" id="PF00520">
    <property type="entry name" value="Ion_trans"/>
    <property type="match status" value="1"/>
</dbReference>
<feature type="compositionally biased region" description="Low complexity" evidence="6">
    <location>
        <begin position="1763"/>
        <end position="1775"/>
    </location>
</feature>
<feature type="region of interest" description="Disordered" evidence="6">
    <location>
        <begin position="992"/>
        <end position="1060"/>
    </location>
</feature>
<feature type="transmembrane region" description="Helical" evidence="7">
    <location>
        <begin position="1451"/>
        <end position="1470"/>
    </location>
</feature>
<feature type="compositionally biased region" description="Basic and acidic residues" evidence="6">
    <location>
        <begin position="1015"/>
        <end position="1038"/>
    </location>
</feature>
<dbReference type="GO" id="GO:0005886">
    <property type="term" value="C:plasma membrane"/>
    <property type="evidence" value="ECO:0007669"/>
    <property type="project" value="TreeGrafter"/>
</dbReference>
<evidence type="ECO:0000256" key="2">
    <source>
        <dbReference type="ARBA" id="ARBA00022692"/>
    </source>
</evidence>
<feature type="transmembrane region" description="Helical" evidence="7">
    <location>
        <begin position="1521"/>
        <end position="1540"/>
    </location>
</feature>
<proteinExistence type="predicted"/>
<feature type="transmembrane region" description="Helical" evidence="7">
    <location>
        <begin position="1378"/>
        <end position="1399"/>
    </location>
</feature>
<keyword evidence="4 7" id="KW-1133">Transmembrane helix</keyword>
<reference evidence="9" key="2">
    <citation type="journal article" date="2022" name="Microbiol. Resour. Announc.">
        <title>Whole-Genome Sequence of Entomortierella parvispora E1425, a Mucoromycotan Fungus Associated with Burkholderiaceae-Related Endosymbiotic Bacteria.</title>
        <authorList>
            <person name="Herlambang A."/>
            <person name="Guo Y."/>
            <person name="Takashima Y."/>
            <person name="Narisawa K."/>
            <person name="Ohta H."/>
            <person name="Nishizawa T."/>
        </authorList>
    </citation>
    <scope>NUCLEOTIDE SEQUENCE</scope>
    <source>
        <strain evidence="9">E1425</strain>
    </source>
</reference>
<feature type="region of interest" description="Disordered" evidence="6">
    <location>
        <begin position="484"/>
        <end position="507"/>
    </location>
</feature>
<sequence length="2129" mass="237697">MFWKKHRGDSTVQLQDMNESPPLVPSSTETTATNAPYSSIPTMADIDHEDEQKEKPLSSFAKLRAAVLSSTPEGPKKADPCEFPQRRFFFSNDMFFSRARMYTVSGRVQRPHFRPLPDMAASLPAETAAFKLCAEFKNYSAGHYSVHWRVKALENFSIPNGLHLVVNVWYETEPDISGTLDVIMPAHKLSLLAKDRWYNLMLEEKLVIQPHIGNCKVQVILCNNENQSRDDYAGLVIEHVEIRPMALKAEAQDDVWNMVAKRAAIPNFTIDTAKPQFIPQEASLLSSPAPITRIAVSKGSRFLATLGMTKDVAFIKVYDMGIVRNPTNASRSLNKLYKEAAIGTIRHEGVGDLAIGLAISTTGDQIALFQEPKIGQWADGADIEKASFRFRLFNNPLVRQQNVILDIDGPQPSIMDEKSPDQTEDRPCNDRNASYNTADPPVDATGPVQLIDVTWDSSLLQTFVGFGTFLPEMKKSDWEKNDVNSALGTSTEDENGDESNVADGGKSHETTRNSLFVTCNGLYLDVYEISPEKKWSRLHTITLSDLIPTLSRRITCKMMMEAISSNTFMWLEDGGRSCTIWNLLTGSNIAHISSIENARFKGSTFRGHTKMAISPHESIVALASVDGSLTTYFANTGMAIDDRKFPGYKIEHVGFHAQDDQLFVILRDSVTFELKSCILDTLQLKSQTPINQIPIPSIGTTTLAFFYTKGNWNRGIICEPDGSKINCYISHQPMSSKVIKTNEAVELAEPTDISCDSQFEEHKKYRLQTGFHKELLPEGDGVSYFVHRVEVIEENILEKTQKIIFSFVPEPWMRATTADVVHPENLLTAFFLPDWTRFAVNGMQSLQVWNLPTLENTKCSLQCFWSQPKDDKEIEPGGSAYKSTNVYDYYQDTLSTSVYVDTTSWNTVAEIKMNEKQRKKMISIPGPLSVGARYAILFCFRSVHLLAAAYSYSNRESKKTSRDGAQQSFTFEDHADAILRFTREHINRMMSIGVYSPKNRPGKPPRQPKPGKSPDMAEKDVSDEKQGKSSPGGRRESPRPAAAAVALGNEGANSSPSQAPVVVGEDFTMHGNANRRQDDEDDEFHLLHRDREDSQREALPINMTPAKARPDVVTVLTLLLDHPYLKRTNHTFVEGLLNSANGDWIPRDNKALNPIKRAIEVRNGPLVEAFLEYCIKNAKKYHPAYLMPAVQCLNELSDRYPAMLADMFRKASYVPAHNYGYVSSHAIIANHQYGEWLKSKLMFWTPKFEKSNNVNDYERPVFSLRSQLPFRAMRMLNILNIETSIRDKRHNKFPPKRDIAAEDEKRAMQSPYSHKIFVTPFPKLSMYGTYQPWTSGKATSKSAFIDIAGQDFFDSPAMVSTLEFKWHKFGFFYWSLRFMIVAVFFILVILITAEQISIFEATAKPGEDLQLRFMENWRPVFHTTTAFGFVLIAYEAYQFMDSPKKYIASPYNYMDLAAYVMPVVGCFLFLDYQIGKETQPRQVWVLSFSILALYINILFELRVIKQLGIVVNIILNITRRIVWFFLVFGLFLISFTHALLHLMKTDAYYPNEIDGLPTNSSDGPGYPDNFWSALSATYFFLAGRYDPVSNEFDYGSTSFHIMMVIFNFFTAILLLNILIALMNDAFNESKDQGQLAWLKQWSEVIAEVEVFLMTPGARQNRNYFPDYIYYGASEQEAELYESKYYIASKSNLSIENRFLVDTVSSEQKDAMRSQRAVLRDVQAVAKELVDLKAAQNGFNQDLSQLTELMAAYLAQTTTTTAPTTVSTTTVTTPGTESELSQSPTSESGAATSRVLPSSPTSPPPSAASTMGPSAPGTSGASWSSSAPPPPGSAGAPPGGVLRSSAFGSWPRRGGMKQSTAPAAVQQSQVQIPAGRPKVSPSAIETDSPTTYGPTVHFGAPGPSVKSSIPLTSGTLAGQLPGSGAIYYPEPSSSSSSTHYKVVEMPDPMGGSLVKDTQALLKRRLQQKLAVVHTMDDALKSHQAREENNMEHPIYVQPHARIKSSATTTTTITTSSSSSYGGHSQQVSSRWRRDSDDDGLYDDEDEGDEVSTLQGDVPRRKPSASHPQLEPAESHQIETHPPTTGTSSSGAPEVTPRRTQSEILLSEVPHEPVPLHVHPPFPPHQEDSPK</sequence>
<accession>A0A9P3H9X0</accession>
<dbReference type="OrthoDB" id="2330027at2759"/>
<evidence type="ECO:0000256" key="6">
    <source>
        <dbReference type="SAM" id="MobiDB-lite"/>
    </source>
</evidence>
<keyword evidence="5 7" id="KW-0472">Membrane</keyword>
<dbReference type="GO" id="GO:0005216">
    <property type="term" value="F:monoatomic ion channel activity"/>
    <property type="evidence" value="ECO:0007669"/>
    <property type="project" value="InterPro"/>
</dbReference>
<feature type="compositionally biased region" description="Low complexity" evidence="6">
    <location>
        <begin position="1806"/>
        <end position="1825"/>
    </location>
</feature>
<feature type="region of interest" description="Disordered" evidence="6">
    <location>
        <begin position="1"/>
        <end position="41"/>
    </location>
</feature>
<feature type="compositionally biased region" description="Low complexity" evidence="6">
    <location>
        <begin position="2003"/>
        <end position="2018"/>
    </location>
</feature>
<evidence type="ECO:0000256" key="4">
    <source>
        <dbReference type="ARBA" id="ARBA00022989"/>
    </source>
</evidence>
<comment type="caution">
    <text evidence="9">The sequence shown here is derived from an EMBL/GenBank/DDBJ whole genome shotgun (WGS) entry which is preliminary data.</text>
</comment>
<keyword evidence="3" id="KW-0677">Repeat</keyword>
<dbReference type="Gene3D" id="1.10.287.70">
    <property type="match status" value="1"/>
</dbReference>
<evidence type="ECO:0000256" key="3">
    <source>
        <dbReference type="ARBA" id="ARBA00022737"/>
    </source>
</evidence>
<evidence type="ECO:0000256" key="1">
    <source>
        <dbReference type="ARBA" id="ARBA00004141"/>
    </source>
</evidence>
<feature type="compositionally biased region" description="Polar residues" evidence="6">
    <location>
        <begin position="25"/>
        <end position="41"/>
    </location>
</feature>
<dbReference type="Proteomes" id="UP000827284">
    <property type="component" value="Unassembled WGS sequence"/>
</dbReference>
<dbReference type="PANTHER" id="PTHR10582:SF2">
    <property type="entry name" value="INACTIVE"/>
    <property type="match status" value="1"/>
</dbReference>
<feature type="compositionally biased region" description="Acidic residues" evidence="6">
    <location>
        <begin position="2035"/>
        <end position="2048"/>
    </location>
</feature>
<dbReference type="GO" id="GO:0098703">
    <property type="term" value="P:calcium ion import across plasma membrane"/>
    <property type="evidence" value="ECO:0007669"/>
    <property type="project" value="TreeGrafter"/>
</dbReference>
<protein>
    <recommendedName>
        <fullName evidence="8">Ion transport domain-containing protein</fullName>
    </recommendedName>
</protein>
<evidence type="ECO:0000256" key="5">
    <source>
        <dbReference type="ARBA" id="ARBA00023136"/>
    </source>
</evidence>